<accession>A0A6I0DTU2</accession>
<dbReference type="GO" id="GO:0003690">
    <property type="term" value="F:double-stranded DNA binding"/>
    <property type="evidence" value="ECO:0007669"/>
    <property type="project" value="InterPro"/>
</dbReference>
<dbReference type="AlphaFoldDB" id="A0A6I0DTU2"/>
<dbReference type="Pfam" id="PF07352">
    <property type="entry name" value="Phage_Mu_Gam"/>
    <property type="match status" value="1"/>
</dbReference>
<reference evidence="1 2" key="1">
    <citation type="submission" date="2019-09" db="EMBL/GenBank/DDBJ databases">
        <title>Taxonomic organization of the family Brucellaceae based on a phylogenomic approach.</title>
        <authorList>
            <person name="Leclercq S."/>
            <person name="Cloeckaert A."/>
            <person name="Zygmunt M.S."/>
        </authorList>
    </citation>
    <scope>NUCLEOTIDE SEQUENCE [LARGE SCALE GENOMIC DNA]</scope>
    <source>
        <strain evidence="1 2">CCUG 34461</strain>
    </source>
</reference>
<organism evidence="1 2">
    <name type="scientific">Brucella anthropi</name>
    <name type="common">Ochrobactrum anthropi</name>
    <dbReference type="NCBI Taxonomy" id="529"/>
    <lineage>
        <taxon>Bacteria</taxon>
        <taxon>Pseudomonadati</taxon>
        <taxon>Pseudomonadota</taxon>
        <taxon>Alphaproteobacteria</taxon>
        <taxon>Hyphomicrobiales</taxon>
        <taxon>Brucellaceae</taxon>
        <taxon>Brucella/Ochrobactrum group</taxon>
        <taxon>Brucella</taxon>
    </lineage>
</organism>
<name>A0A6I0DTU2_BRUAN</name>
<dbReference type="SUPFAM" id="SSF161266">
    <property type="entry name" value="Gam-like"/>
    <property type="match status" value="1"/>
</dbReference>
<dbReference type="RefSeq" id="WP_151576313.1">
    <property type="nucleotide sequence ID" value="NZ_WBWX01000001.1"/>
</dbReference>
<protein>
    <submittedName>
        <fullName evidence="1">Nuclease inhibitor protein</fullName>
    </submittedName>
</protein>
<comment type="caution">
    <text evidence="1">The sequence shown here is derived from an EMBL/GenBank/DDBJ whole genome shotgun (WGS) entry which is preliminary data.</text>
</comment>
<dbReference type="EMBL" id="WBWX01000001">
    <property type="protein sequence ID" value="KAB2803281.1"/>
    <property type="molecule type" value="Genomic_DNA"/>
</dbReference>
<evidence type="ECO:0000313" key="1">
    <source>
        <dbReference type="EMBL" id="KAB2803281.1"/>
    </source>
</evidence>
<dbReference type="GO" id="GO:0042262">
    <property type="term" value="P:DNA protection"/>
    <property type="evidence" value="ECO:0007669"/>
    <property type="project" value="InterPro"/>
</dbReference>
<dbReference type="InterPro" id="IPR009951">
    <property type="entry name" value="Host-nuc_inhib_Gam"/>
</dbReference>
<sequence length="177" mass="19504">MARAAKTKAKALPRVPQSREDAVWTVGRIGTLQREIAARKARADEIIRAAGEAFDNDVAPLADELAQHQEGIQVYCEAHRMKLTDDGKVKYHNFGTGTVKWRLRPPSVKLKGVEVIIEQCRKLGFLAFLNEETKINKDAMLADPDKARLVAGVSISSEGEDFVVEPAELETAQPVKA</sequence>
<evidence type="ECO:0000313" key="2">
    <source>
        <dbReference type="Proteomes" id="UP000441102"/>
    </source>
</evidence>
<proteinExistence type="predicted"/>
<dbReference type="Proteomes" id="UP000441102">
    <property type="component" value="Unassembled WGS sequence"/>
</dbReference>
<gene>
    <name evidence="1" type="ORF">F9L06_03750</name>
</gene>
<dbReference type="Gene3D" id="1.20.5.170">
    <property type="match status" value="1"/>
</dbReference>